<dbReference type="SUPFAM" id="SSF52540">
    <property type="entry name" value="P-loop containing nucleoside triphosphate hydrolases"/>
    <property type="match status" value="1"/>
</dbReference>
<comment type="subunit">
    <text evidence="11">Component of the replication restart primosome.</text>
</comment>
<dbReference type="PROSITE" id="PS51194">
    <property type="entry name" value="HELICASE_CTER"/>
    <property type="match status" value="1"/>
</dbReference>
<feature type="binding site" evidence="11">
    <location>
        <position position="581"/>
    </location>
    <ligand>
        <name>Zn(2+)</name>
        <dbReference type="ChEBI" id="CHEBI:29105"/>
        <label>1</label>
    </ligand>
</feature>
<evidence type="ECO:0000256" key="5">
    <source>
        <dbReference type="ARBA" id="ARBA00022801"/>
    </source>
</evidence>
<name>A0ABR9U800_9CYAN</name>
<evidence type="ECO:0000256" key="6">
    <source>
        <dbReference type="ARBA" id="ARBA00022806"/>
    </source>
</evidence>
<evidence type="ECO:0000256" key="3">
    <source>
        <dbReference type="ARBA" id="ARBA00022723"/>
    </source>
</evidence>
<evidence type="ECO:0000256" key="1">
    <source>
        <dbReference type="ARBA" id="ARBA00022515"/>
    </source>
</evidence>
<keyword evidence="15" id="KW-1185">Reference proteome</keyword>
<feature type="binding site" evidence="11">
    <location>
        <position position="590"/>
    </location>
    <ligand>
        <name>Zn(2+)</name>
        <dbReference type="ChEBI" id="CHEBI:29105"/>
        <label>2</label>
    </ligand>
</feature>
<dbReference type="CDD" id="cd18804">
    <property type="entry name" value="SF2_C_priA"/>
    <property type="match status" value="1"/>
</dbReference>
<dbReference type="Gene3D" id="3.40.1440.60">
    <property type="entry name" value="PriA, 3(prime) DNA-binding domain"/>
    <property type="match status" value="1"/>
</dbReference>
<keyword evidence="5 11" id="KW-0378">Hydrolase</keyword>
<comment type="cofactor">
    <cofactor evidence="11">
        <name>Zn(2+)</name>
        <dbReference type="ChEBI" id="CHEBI:29105"/>
    </cofactor>
    <text evidence="11">Binds 2 zinc ions per subunit.</text>
</comment>
<dbReference type="PANTHER" id="PTHR30580">
    <property type="entry name" value="PRIMOSOMAL PROTEIN N"/>
    <property type="match status" value="1"/>
</dbReference>
<accession>A0ABR9U800</accession>
<keyword evidence="4 11" id="KW-0547">Nucleotide-binding</keyword>
<keyword evidence="2 11" id="KW-0235">DNA replication</keyword>
<reference evidence="14 15" key="1">
    <citation type="submission" date="2020-10" db="EMBL/GenBank/DDBJ databases">
        <authorList>
            <person name="Castelo-Branco R."/>
            <person name="Eusebio N."/>
            <person name="Adriana R."/>
            <person name="Vieira A."/>
            <person name="Brugerolle De Fraissinette N."/>
            <person name="Rezende De Castro R."/>
            <person name="Schneider M.P."/>
            <person name="Vasconcelos V."/>
            <person name="Leao P.N."/>
        </authorList>
    </citation>
    <scope>NUCLEOTIDE SEQUENCE [LARGE SCALE GENOMIC DNA]</scope>
    <source>
        <strain evidence="14 15">LEGE 06226</strain>
    </source>
</reference>
<evidence type="ECO:0000256" key="10">
    <source>
        <dbReference type="ARBA" id="ARBA00023235"/>
    </source>
</evidence>
<evidence type="ECO:0000259" key="12">
    <source>
        <dbReference type="PROSITE" id="PS51192"/>
    </source>
</evidence>
<feature type="binding site" evidence="11">
    <location>
        <position position="578"/>
    </location>
    <ligand>
        <name>Zn(2+)</name>
        <dbReference type="ChEBI" id="CHEBI:29105"/>
        <label>1</label>
    </ligand>
</feature>
<feature type="binding site" evidence="11">
    <location>
        <position position="622"/>
    </location>
    <ligand>
        <name>Zn(2+)</name>
        <dbReference type="ChEBI" id="CHEBI:29105"/>
        <label>1</label>
    </ligand>
</feature>
<dbReference type="InterPro" id="IPR011545">
    <property type="entry name" value="DEAD/DEAH_box_helicase_dom"/>
</dbReference>
<feature type="binding site" evidence="11">
    <location>
        <position position="625"/>
    </location>
    <ligand>
        <name>Zn(2+)</name>
        <dbReference type="ChEBI" id="CHEBI:29105"/>
        <label>1</label>
    </ligand>
</feature>
<dbReference type="InterPro" id="IPR014001">
    <property type="entry name" value="Helicase_ATP-bd"/>
</dbReference>
<proteinExistence type="inferred from homology"/>
<dbReference type="InterPro" id="IPR001650">
    <property type="entry name" value="Helicase_C-like"/>
</dbReference>
<feature type="domain" description="Helicase C-terminal" evidence="13">
    <location>
        <begin position="617"/>
        <end position="774"/>
    </location>
</feature>
<evidence type="ECO:0000313" key="15">
    <source>
        <dbReference type="Proteomes" id="UP000640725"/>
    </source>
</evidence>
<evidence type="ECO:0000256" key="2">
    <source>
        <dbReference type="ARBA" id="ARBA00022705"/>
    </source>
</evidence>
<keyword evidence="1 11" id="KW-0639">Primosome</keyword>
<dbReference type="SMART" id="SM00490">
    <property type="entry name" value="HELICc"/>
    <property type="match status" value="1"/>
</dbReference>
<dbReference type="Pfam" id="PF00271">
    <property type="entry name" value="Helicase_C"/>
    <property type="match status" value="1"/>
</dbReference>
<feature type="binding site" evidence="11">
    <location>
        <position position="609"/>
    </location>
    <ligand>
        <name>Zn(2+)</name>
        <dbReference type="ChEBI" id="CHEBI:29105"/>
        <label>2</label>
    </ligand>
</feature>
<dbReference type="InterPro" id="IPR027417">
    <property type="entry name" value="P-loop_NTPase"/>
</dbReference>
<evidence type="ECO:0000256" key="4">
    <source>
        <dbReference type="ARBA" id="ARBA00022741"/>
    </source>
</evidence>
<dbReference type="Pfam" id="PF17764">
    <property type="entry name" value="PriA_3primeBD"/>
    <property type="match status" value="1"/>
</dbReference>
<dbReference type="HAMAP" id="MF_00983">
    <property type="entry name" value="PriA"/>
    <property type="match status" value="1"/>
</dbReference>
<organism evidence="14 15">
    <name type="scientific">Planktothrix mougeotii LEGE 06226</name>
    <dbReference type="NCBI Taxonomy" id="1828728"/>
    <lineage>
        <taxon>Bacteria</taxon>
        <taxon>Bacillati</taxon>
        <taxon>Cyanobacteriota</taxon>
        <taxon>Cyanophyceae</taxon>
        <taxon>Oscillatoriophycideae</taxon>
        <taxon>Oscillatoriales</taxon>
        <taxon>Microcoleaceae</taxon>
        <taxon>Planktothrix</taxon>
    </lineage>
</organism>
<dbReference type="CDD" id="cd17929">
    <property type="entry name" value="DEXHc_priA"/>
    <property type="match status" value="1"/>
</dbReference>
<comment type="similarity">
    <text evidence="11">Belongs to the helicase family. PriA subfamily.</text>
</comment>
<comment type="caution">
    <text evidence="14">The sequence shown here is derived from an EMBL/GenBank/DDBJ whole genome shotgun (WGS) entry which is preliminary data.</text>
</comment>
<dbReference type="InterPro" id="IPR041222">
    <property type="entry name" value="PriA_3primeBD"/>
</dbReference>
<feature type="binding site" evidence="11">
    <location>
        <position position="612"/>
    </location>
    <ligand>
        <name>Zn(2+)</name>
        <dbReference type="ChEBI" id="CHEBI:29105"/>
        <label>2</label>
    </ligand>
</feature>
<comment type="function">
    <text evidence="11">Initiates the restart of stalled replication forks, which reloads the replicative helicase on sites other than the origin of replication. Recognizes and binds to abandoned replication forks and remodels them to uncover a helicase loading site. Promotes assembly of the primosome at these replication forks.</text>
</comment>
<dbReference type="Pfam" id="PF18319">
    <property type="entry name" value="Zn_ribbon_PriA"/>
    <property type="match status" value="1"/>
</dbReference>
<dbReference type="InterPro" id="IPR040498">
    <property type="entry name" value="PriA_CRR"/>
</dbReference>
<dbReference type="SMART" id="SM00487">
    <property type="entry name" value="DEXDc"/>
    <property type="match status" value="1"/>
</dbReference>
<dbReference type="EMBL" id="JADEWU010000007">
    <property type="protein sequence ID" value="MBE9142596.1"/>
    <property type="molecule type" value="Genomic_DNA"/>
</dbReference>
<feature type="binding site" evidence="11">
    <location>
        <position position="587"/>
    </location>
    <ligand>
        <name>Zn(2+)</name>
        <dbReference type="ChEBI" id="CHEBI:29105"/>
        <label>2</label>
    </ligand>
</feature>
<dbReference type="EC" id="5.6.2.4" evidence="11"/>
<dbReference type="NCBIfam" id="NF004066">
    <property type="entry name" value="PRK05580.1-3"/>
    <property type="match status" value="1"/>
</dbReference>
<dbReference type="Pfam" id="PF00270">
    <property type="entry name" value="DEAD"/>
    <property type="match status" value="1"/>
</dbReference>
<keyword evidence="8 11" id="KW-0067">ATP-binding</keyword>
<dbReference type="PROSITE" id="PS51192">
    <property type="entry name" value="HELICASE_ATP_BIND_1"/>
    <property type="match status" value="1"/>
</dbReference>
<keyword evidence="10 11" id="KW-0413">Isomerase</keyword>
<evidence type="ECO:0000259" key="13">
    <source>
        <dbReference type="PROSITE" id="PS51194"/>
    </source>
</evidence>
<keyword evidence="9 11" id="KW-0238">DNA-binding</keyword>
<keyword evidence="3 11" id="KW-0479">Metal-binding</keyword>
<dbReference type="Pfam" id="PF18074">
    <property type="entry name" value="PriA_C"/>
    <property type="match status" value="1"/>
</dbReference>
<keyword evidence="7 11" id="KW-0862">Zinc</keyword>
<evidence type="ECO:0000256" key="7">
    <source>
        <dbReference type="ARBA" id="ARBA00022833"/>
    </source>
</evidence>
<gene>
    <name evidence="11 14" type="primary">priA</name>
    <name evidence="14" type="ORF">IQ236_05085</name>
</gene>
<evidence type="ECO:0000256" key="11">
    <source>
        <dbReference type="HAMAP-Rule" id="MF_00983"/>
    </source>
</evidence>
<dbReference type="Gene3D" id="3.40.50.300">
    <property type="entry name" value="P-loop containing nucleotide triphosphate hydrolases"/>
    <property type="match status" value="2"/>
</dbReference>
<dbReference type="InterPro" id="IPR042115">
    <property type="entry name" value="PriA_3primeBD_sf"/>
</dbReference>
<feature type="domain" description="Helicase ATP-binding" evidence="12">
    <location>
        <begin position="346"/>
        <end position="513"/>
    </location>
</feature>
<dbReference type="Proteomes" id="UP000640725">
    <property type="component" value="Unassembled WGS sequence"/>
</dbReference>
<keyword evidence="6 11" id="KW-0347">Helicase</keyword>
<comment type="catalytic activity">
    <reaction evidence="11">
        <text>ATP + H2O = ADP + phosphate + H(+)</text>
        <dbReference type="Rhea" id="RHEA:13065"/>
        <dbReference type="ChEBI" id="CHEBI:15377"/>
        <dbReference type="ChEBI" id="CHEBI:15378"/>
        <dbReference type="ChEBI" id="CHEBI:30616"/>
        <dbReference type="ChEBI" id="CHEBI:43474"/>
        <dbReference type="ChEBI" id="CHEBI:456216"/>
        <dbReference type="EC" id="5.6.2.4"/>
    </reaction>
</comment>
<sequence>MSSLICDQSKFIVAEPGASYSQDNSGNSVLGSERFVEVLVDIPIKNSKFNQEKAENQEEKQQVDLRENYEKELAVDIQEEKLYIYRVPSHLDVQPGDIVSVSFNSQQLGVIVIRYISQLPNYLSSDRVKDIDDILCKEFFPSTYWQLLQQVANYYQTSLFKVVRVAFPCGLLAKSKRRICLSNLDSIPREPQLFLKSSALHLLKILQSSATGNYSWKYLKSKVRNAEQGLKDLLQRGWVKSYLEPPDIVRPKLQLAATVVEGFIPVDLTPLQRHIIKVIKEQGGEIWVTHLLKICNTDASTLQRLREKGCIIIANREFLRQEQGIFQTPDQPKVLNQYQTESLQTINSLSGYAQVLLHGVTGSGKTEVYLQAIAPILTQGKSALVLVPEIGLTPQLTDRFRARFGDQVFVYHSALSDGERYDTWRNMTLGLPQIIIGTRSAIFAPLPKLGLIILDEEHDSSFKQDQPSPCYHARKVAQWRAELENCPLILGSATPSLESWLEIKHKTQQNRFYLSLPERIQARPLPPIKIVDMRQELRQGNRSIFSYDLQTALHQLKETRQQGILFIHRRGHSTFVSCRSCGYVMECPHCDVSLAYHHEHPDAAQLLRCHYCNYSQLYPQRCPDCDSPYFKHFGSGTQRVTEELNRLFPEFKCIRFDSDTTSRKNAHRTLLTQFANGEADLLVGTQMLTKGLDLASVSLVGIVSADGLLHLSDYRASERAFQTLVQVAGRAGRGNDPGRVILQTYTPEHPVIQAVQRHDYESFVATELQQRQELNYPPFGRLILLRLSSFNQQDVEETAKKLAEFLLENNLNTDFELLGPAPAPILRVANRYRWQILIKTSQESSIILPKFSEFNSSSVYITIDIDPLHL</sequence>
<dbReference type="NCBIfam" id="TIGR00595">
    <property type="entry name" value="priA"/>
    <property type="match status" value="1"/>
</dbReference>
<evidence type="ECO:0000256" key="9">
    <source>
        <dbReference type="ARBA" id="ARBA00023125"/>
    </source>
</evidence>
<evidence type="ECO:0000256" key="8">
    <source>
        <dbReference type="ARBA" id="ARBA00022840"/>
    </source>
</evidence>
<dbReference type="InterPro" id="IPR041236">
    <property type="entry name" value="PriA_C"/>
</dbReference>
<dbReference type="PANTHER" id="PTHR30580:SF0">
    <property type="entry name" value="PRIMOSOMAL PROTEIN N"/>
    <property type="match status" value="1"/>
</dbReference>
<dbReference type="RefSeq" id="WP_193868260.1">
    <property type="nucleotide sequence ID" value="NZ_JADEWU010000007.1"/>
</dbReference>
<dbReference type="InterPro" id="IPR005259">
    <property type="entry name" value="PriA"/>
</dbReference>
<comment type="catalytic activity">
    <reaction evidence="11">
        <text>Couples ATP hydrolysis with the unwinding of duplex DNA by translocating in the 3'-5' direction.</text>
        <dbReference type="EC" id="5.6.2.4"/>
    </reaction>
</comment>
<protein>
    <recommendedName>
        <fullName evidence="11">Replication restart protein PriA</fullName>
    </recommendedName>
    <alternativeName>
        <fullName evidence="11">ATP-dependent DNA helicase PriA</fullName>
        <ecNumber evidence="11">5.6.2.4</ecNumber>
    </alternativeName>
    <alternativeName>
        <fullName evidence="11">DNA 3'-5' helicase PriA</fullName>
    </alternativeName>
</protein>
<evidence type="ECO:0000313" key="14">
    <source>
        <dbReference type="EMBL" id="MBE9142596.1"/>
    </source>
</evidence>